<accession>A0A9W5S0P0</accession>
<dbReference type="EMBL" id="JFHU01000179">
    <property type="protein sequence ID" value="EXX86795.1"/>
    <property type="molecule type" value="Genomic_DNA"/>
</dbReference>
<name>A0A9W5S0P0_9BACL</name>
<dbReference type="RefSeq" id="WP_051587839.1">
    <property type="nucleotide sequence ID" value="NZ_KK082198.1"/>
</dbReference>
<keyword evidence="4" id="KW-1003">Cell membrane</keyword>
<dbReference type="GO" id="GO:0015095">
    <property type="term" value="F:magnesium ion transmembrane transporter activity"/>
    <property type="evidence" value="ECO:0007669"/>
    <property type="project" value="TreeGrafter"/>
</dbReference>
<keyword evidence="6 9" id="KW-1133">Transmembrane helix</keyword>
<dbReference type="PANTHER" id="PTHR46494">
    <property type="entry name" value="CORA FAMILY METAL ION TRANSPORTER (EUROFUNG)"/>
    <property type="match status" value="1"/>
</dbReference>
<comment type="subcellular location">
    <subcellularLocation>
        <location evidence="1">Cell membrane</location>
        <topology evidence="1">Multi-pass membrane protein</topology>
    </subcellularLocation>
</comment>
<comment type="caution">
    <text evidence="10">The sequence shown here is derived from an EMBL/GenBank/DDBJ whole genome shotgun (WGS) entry which is preliminary data.</text>
</comment>
<feature type="transmembrane region" description="Helical" evidence="9">
    <location>
        <begin position="275"/>
        <end position="295"/>
    </location>
</feature>
<dbReference type="GO" id="GO:0000287">
    <property type="term" value="F:magnesium ion binding"/>
    <property type="evidence" value="ECO:0007669"/>
    <property type="project" value="TreeGrafter"/>
</dbReference>
<dbReference type="GO" id="GO:0005886">
    <property type="term" value="C:plasma membrane"/>
    <property type="evidence" value="ECO:0007669"/>
    <property type="project" value="UniProtKB-SubCell"/>
</dbReference>
<keyword evidence="3" id="KW-0813">Transport</keyword>
<evidence type="ECO:0000256" key="5">
    <source>
        <dbReference type="ARBA" id="ARBA00022692"/>
    </source>
</evidence>
<proteinExistence type="inferred from homology"/>
<feature type="compositionally biased region" description="Polar residues" evidence="8">
    <location>
        <begin position="331"/>
        <end position="348"/>
    </location>
</feature>
<comment type="similarity">
    <text evidence="2">Belongs to the CorA metal ion transporter (MIT) (TC 1.A.35) family.</text>
</comment>
<dbReference type="Proteomes" id="UP000053750">
    <property type="component" value="Unassembled WGS sequence"/>
</dbReference>
<evidence type="ECO:0000256" key="4">
    <source>
        <dbReference type="ARBA" id="ARBA00022475"/>
    </source>
</evidence>
<evidence type="ECO:0000313" key="11">
    <source>
        <dbReference type="Proteomes" id="UP000053750"/>
    </source>
</evidence>
<evidence type="ECO:0000256" key="7">
    <source>
        <dbReference type="ARBA" id="ARBA00023136"/>
    </source>
</evidence>
<dbReference type="SUPFAM" id="SSF144083">
    <property type="entry name" value="Magnesium transport protein CorA, transmembrane region"/>
    <property type="match status" value="1"/>
</dbReference>
<evidence type="ECO:0000256" key="8">
    <source>
        <dbReference type="SAM" id="MobiDB-lite"/>
    </source>
</evidence>
<dbReference type="InterPro" id="IPR045861">
    <property type="entry name" value="CorA_cytoplasmic_dom"/>
</dbReference>
<protein>
    <submittedName>
        <fullName evidence="10">Magnesium transporter</fullName>
    </submittedName>
</protein>
<dbReference type="AlphaFoldDB" id="A0A9W5S0P0"/>
<dbReference type="Pfam" id="PF01544">
    <property type="entry name" value="CorA"/>
    <property type="match status" value="1"/>
</dbReference>
<dbReference type="GO" id="GO:0050897">
    <property type="term" value="F:cobalt ion binding"/>
    <property type="evidence" value="ECO:0007669"/>
    <property type="project" value="TreeGrafter"/>
</dbReference>
<evidence type="ECO:0000256" key="1">
    <source>
        <dbReference type="ARBA" id="ARBA00004651"/>
    </source>
</evidence>
<dbReference type="PANTHER" id="PTHR46494:SF2">
    <property type="entry name" value="MAGNESIUM TRANSPORT PROTEIN CORA"/>
    <property type="match status" value="1"/>
</dbReference>
<dbReference type="SUPFAM" id="SSF143865">
    <property type="entry name" value="CorA soluble domain-like"/>
    <property type="match status" value="1"/>
</dbReference>
<dbReference type="InterPro" id="IPR002523">
    <property type="entry name" value="MgTranspt_CorA/ZnTranspt_ZntB"/>
</dbReference>
<feature type="transmembrane region" description="Helical" evidence="9">
    <location>
        <begin position="244"/>
        <end position="263"/>
    </location>
</feature>
<dbReference type="Gene3D" id="1.20.58.340">
    <property type="entry name" value="Magnesium transport protein CorA, transmembrane region"/>
    <property type="match status" value="1"/>
</dbReference>
<organism evidence="10 11">
    <name type="scientific">Paenibacillus darwinianus</name>
    <dbReference type="NCBI Taxonomy" id="1380763"/>
    <lineage>
        <taxon>Bacteria</taxon>
        <taxon>Bacillati</taxon>
        <taxon>Bacillota</taxon>
        <taxon>Bacilli</taxon>
        <taxon>Bacillales</taxon>
        <taxon>Paenibacillaceae</taxon>
        <taxon>Paenibacillus</taxon>
    </lineage>
</organism>
<dbReference type="InterPro" id="IPR045863">
    <property type="entry name" value="CorA_TM1_TM2"/>
</dbReference>
<evidence type="ECO:0000256" key="9">
    <source>
        <dbReference type="SAM" id="Phobius"/>
    </source>
</evidence>
<feature type="region of interest" description="Disordered" evidence="8">
    <location>
        <begin position="305"/>
        <end position="362"/>
    </location>
</feature>
<evidence type="ECO:0000256" key="2">
    <source>
        <dbReference type="ARBA" id="ARBA00009765"/>
    </source>
</evidence>
<keyword evidence="11" id="KW-1185">Reference proteome</keyword>
<reference evidence="10 11" key="1">
    <citation type="submission" date="2014-02" db="EMBL/GenBank/DDBJ databases">
        <title>Genome sequence of Paenibacillus darwinianus reveals adaptive mechanisms for survival in Antarctic soils.</title>
        <authorList>
            <person name="Dsouza M."/>
            <person name="Taylor M.W."/>
            <person name="Turner S.J."/>
            <person name="Aislabie J."/>
        </authorList>
    </citation>
    <scope>NUCLEOTIDE SEQUENCE [LARGE SCALE GENOMIC DNA]</scope>
    <source>
        <strain evidence="10 11">CE1</strain>
    </source>
</reference>
<sequence>MNHHMLRFPEGWEWHLLSRNRTDADLPDCKKMFPLCADWLDASEERLTDHISVTELPGGEAAVHGTLMIPLSDDEQDVGPFHFWLSAQRLVTNQQDMRFSLRLQLAPWEDKLERSGSAPEAFTVMLSCALESFHDGLDAFEKRLESLEESMRLRHRADQMELIFSRRYELLHWSHHYIAVKELEAALKEAFMGSLTESEGYRKLVYKLQRIETLIMHYGAEIDTLISMDDAVYALRGNDIMRTLTFFITLVAPAAVAGTLWGTNFRRIPWAAEPWGFAVPGGIVLAITFFIYLWLRRRGVTGAALHTRQEERRQRSAKAAARKRRTRSSKDAQSGSTASASLIPSSGGESLPRRSSRGTTPH</sequence>
<evidence type="ECO:0000256" key="6">
    <source>
        <dbReference type="ARBA" id="ARBA00022989"/>
    </source>
</evidence>
<evidence type="ECO:0000256" key="3">
    <source>
        <dbReference type="ARBA" id="ARBA00022448"/>
    </source>
</evidence>
<evidence type="ECO:0000313" key="10">
    <source>
        <dbReference type="EMBL" id="EXX86795.1"/>
    </source>
</evidence>
<keyword evidence="5 9" id="KW-0812">Transmembrane</keyword>
<gene>
    <name evidence="10" type="ORF">BG53_05280</name>
</gene>
<keyword evidence="7 9" id="KW-0472">Membrane</keyword>
<dbReference type="GO" id="GO:0015087">
    <property type="term" value="F:cobalt ion transmembrane transporter activity"/>
    <property type="evidence" value="ECO:0007669"/>
    <property type="project" value="TreeGrafter"/>
</dbReference>